<dbReference type="EMBL" id="BARS01054125">
    <property type="protein sequence ID" value="GAG45833.1"/>
    <property type="molecule type" value="Genomic_DNA"/>
</dbReference>
<gene>
    <name evidence="2" type="ORF">S01H1_80191</name>
</gene>
<protein>
    <submittedName>
        <fullName evidence="2">Uncharacterized protein</fullName>
    </submittedName>
</protein>
<feature type="non-terminal residue" evidence="2">
    <location>
        <position position="220"/>
    </location>
</feature>
<dbReference type="AlphaFoldDB" id="X0YAS1"/>
<evidence type="ECO:0000256" key="1">
    <source>
        <dbReference type="SAM" id="MobiDB-lite"/>
    </source>
</evidence>
<name>X0YAS1_9ZZZZ</name>
<proteinExistence type="predicted"/>
<feature type="non-terminal residue" evidence="2">
    <location>
        <position position="1"/>
    </location>
</feature>
<comment type="caution">
    <text evidence="2">The sequence shown here is derived from an EMBL/GenBank/DDBJ whole genome shotgun (WGS) entry which is preliminary data.</text>
</comment>
<feature type="region of interest" description="Disordered" evidence="1">
    <location>
        <begin position="153"/>
        <end position="173"/>
    </location>
</feature>
<evidence type="ECO:0000313" key="2">
    <source>
        <dbReference type="EMBL" id="GAG45833.1"/>
    </source>
</evidence>
<organism evidence="2">
    <name type="scientific">marine sediment metagenome</name>
    <dbReference type="NCBI Taxonomy" id="412755"/>
    <lineage>
        <taxon>unclassified sequences</taxon>
        <taxon>metagenomes</taxon>
        <taxon>ecological metagenomes</taxon>
    </lineage>
</organism>
<accession>X0YAS1</accession>
<sequence length="220" mass="23282">ALEVAAGEHGHGGEYSTGIAGYDAWIRALRDGDLFVRDETAGFGLAYNAACWAECRRMAASFLREAQRRLGDSALDAHFDQATESYATVAQEMGRVTELFPFDVGAEVQMAARARDAARRAEAVGALRAARAAEAAGLGALGRIVAALGSDETFPAPSGQRPEAPGGVAQSGGGVSSGALQRVLVGVPKVAYHTDRWRFTPFITSLDACLRFLGEEEQYD</sequence>
<reference evidence="2" key="1">
    <citation type="journal article" date="2014" name="Front. Microbiol.">
        <title>High frequency of phylogenetically diverse reductive dehalogenase-homologous genes in deep subseafloor sedimentary metagenomes.</title>
        <authorList>
            <person name="Kawai M."/>
            <person name="Futagami T."/>
            <person name="Toyoda A."/>
            <person name="Takaki Y."/>
            <person name="Nishi S."/>
            <person name="Hori S."/>
            <person name="Arai W."/>
            <person name="Tsubouchi T."/>
            <person name="Morono Y."/>
            <person name="Uchiyama I."/>
            <person name="Ito T."/>
            <person name="Fujiyama A."/>
            <person name="Inagaki F."/>
            <person name="Takami H."/>
        </authorList>
    </citation>
    <scope>NUCLEOTIDE SEQUENCE</scope>
    <source>
        <strain evidence="2">Expedition CK06-06</strain>
    </source>
</reference>